<dbReference type="HOGENOM" id="CLU_108966_0_0_10"/>
<evidence type="ECO:0000313" key="1">
    <source>
        <dbReference type="EMBL" id="EGG56575.1"/>
    </source>
</evidence>
<comment type="caution">
    <text evidence="1">The sequence shown here is derived from an EMBL/GenBank/DDBJ whole genome shotgun (WGS) entry which is preliminary data.</text>
</comment>
<dbReference type="GeneID" id="98399110"/>
<sequence>MRRVYIVVEGQTEQEFVNTVISPYLQGFGVFSITPVLIRTSRNGRGGMVNYQHLWNTVKLLLKSSRKDFVVTTFIDFFRIPNTMPRYEECMAKASKIERVEALESAMNENIGDRRFFSYIQLHEFEALLFSNNNGFAYYFPEECAKRTGNIVSSYENPEDINSSPEGAPSKRLLALKSDYNKVLEGNLIALEVGIMSMLEKCPRFNRWITQIIDTCKI</sequence>
<dbReference type="InterPro" id="IPR025455">
    <property type="entry name" value="DUF4276"/>
</dbReference>
<dbReference type="AlphaFoldDB" id="F3QQY4"/>
<dbReference type="EMBL" id="AFBR01000018">
    <property type="protein sequence ID" value="EGG56575.1"/>
    <property type="molecule type" value="Genomic_DNA"/>
</dbReference>
<protein>
    <recommendedName>
        <fullName evidence="3">DUF4276 domain-containing protein</fullName>
    </recommendedName>
</protein>
<gene>
    <name evidence="1" type="ORF">HMPREF9442_00577</name>
</gene>
<dbReference type="Proteomes" id="UP000005546">
    <property type="component" value="Unassembled WGS sequence"/>
</dbReference>
<organism evidence="1 2">
    <name type="scientific">Paraprevotella xylaniphila YIT 11841</name>
    <dbReference type="NCBI Taxonomy" id="762982"/>
    <lineage>
        <taxon>Bacteria</taxon>
        <taxon>Pseudomonadati</taxon>
        <taxon>Bacteroidota</taxon>
        <taxon>Bacteroidia</taxon>
        <taxon>Bacteroidales</taxon>
        <taxon>Prevotellaceae</taxon>
        <taxon>Paraprevotella</taxon>
    </lineage>
</organism>
<name>F3QQY4_9BACT</name>
<dbReference type="RefSeq" id="WP_008624992.1">
    <property type="nucleotide sequence ID" value="NZ_LR215980.1"/>
</dbReference>
<evidence type="ECO:0008006" key="3">
    <source>
        <dbReference type="Google" id="ProtNLM"/>
    </source>
</evidence>
<reference evidence="1 2" key="1">
    <citation type="submission" date="2011-02" db="EMBL/GenBank/DDBJ databases">
        <authorList>
            <person name="Weinstock G."/>
            <person name="Sodergren E."/>
            <person name="Clifton S."/>
            <person name="Fulton L."/>
            <person name="Fulton B."/>
            <person name="Courtney L."/>
            <person name="Fronick C."/>
            <person name="Harrison M."/>
            <person name="Strong C."/>
            <person name="Farmer C."/>
            <person name="Delahaunty K."/>
            <person name="Markovic C."/>
            <person name="Hall O."/>
            <person name="Minx P."/>
            <person name="Tomlinson C."/>
            <person name="Mitreva M."/>
            <person name="Hou S."/>
            <person name="Chen J."/>
            <person name="Wollam A."/>
            <person name="Pepin K.H."/>
            <person name="Johnson M."/>
            <person name="Bhonagiri V."/>
            <person name="Zhang X."/>
            <person name="Suruliraj S."/>
            <person name="Warren W."/>
            <person name="Chinwalla A."/>
            <person name="Mardis E.R."/>
            <person name="Wilson R.K."/>
        </authorList>
    </citation>
    <scope>NUCLEOTIDE SEQUENCE [LARGE SCALE GENOMIC DNA]</scope>
    <source>
        <strain evidence="1 2">YIT 11841</strain>
    </source>
</reference>
<keyword evidence="2" id="KW-1185">Reference proteome</keyword>
<proteinExistence type="predicted"/>
<accession>F3QQY4</accession>
<dbReference type="OrthoDB" id="9801478at2"/>
<dbReference type="eggNOG" id="ENOG5030456">
    <property type="taxonomic scope" value="Bacteria"/>
</dbReference>
<dbReference type="Pfam" id="PF14103">
    <property type="entry name" value="DUF4276"/>
    <property type="match status" value="1"/>
</dbReference>
<evidence type="ECO:0000313" key="2">
    <source>
        <dbReference type="Proteomes" id="UP000005546"/>
    </source>
</evidence>